<dbReference type="PANTHER" id="PTHR42994:SF2">
    <property type="entry name" value="PEPTIDASE"/>
    <property type="match status" value="1"/>
</dbReference>
<dbReference type="PANTHER" id="PTHR42994">
    <property type="entry name" value="PEPTIDASE T"/>
    <property type="match status" value="1"/>
</dbReference>
<evidence type="ECO:0000256" key="6">
    <source>
        <dbReference type="ARBA" id="ARBA00023049"/>
    </source>
</evidence>
<dbReference type="AlphaFoldDB" id="A0A2N0Z9S5"/>
<feature type="binding site" evidence="9">
    <location>
        <position position="107"/>
    </location>
    <ligand>
        <name>Zn(2+)</name>
        <dbReference type="ChEBI" id="CHEBI:29105"/>
        <label>2</label>
    </ligand>
</feature>
<evidence type="ECO:0000313" key="12">
    <source>
        <dbReference type="Proteomes" id="UP000233343"/>
    </source>
</evidence>
<evidence type="ECO:0000256" key="1">
    <source>
        <dbReference type="ARBA" id="ARBA00001947"/>
    </source>
</evidence>
<dbReference type="InterPro" id="IPR036264">
    <property type="entry name" value="Bact_exopeptidase_dim_dom"/>
</dbReference>
<evidence type="ECO:0000256" key="8">
    <source>
        <dbReference type="PIRSR" id="PIRSR001123-1"/>
    </source>
</evidence>
<dbReference type="NCBIfam" id="TIGR01883">
    <property type="entry name" value="PepT-like"/>
    <property type="match status" value="1"/>
</dbReference>
<evidence type="ECO:0000313" key="11">
    <source>
        <dbReference type="EMBL" id="PKG26240.1"/>
    </source>
</evidence>
<dbReference type="GO" id="GO:0008237">
    <property type="term" value="F:metallopeptidase activity"/>
    <property type="evidence" value="ECO:0007669"/>
    <property type="project" value="UniProtKB-KW"/>
</dbReference>
<dbReference type="PROSITE" id="PS00758">
    <property type="entry name" value="ARGE_DAPE_CPG2_1"/>
    <property type="match status" value="1"/>
</dbReference>
<dbReference type="EMBL" id="PISD01000075">
    <property type="protein sequence ID" value="PKG26240.1"/>
    <property type="molecule type" value="Genomic_DNA"/>
</dbReference>
<feature type="domain" description="Peptidase M20 dimerisation" evidence="10">
    <location>
        <begin position="180"/>
        <end position="274"/>
    </location>
</feature>
<dbReference type="FunFam" id="3.30.70.360:FF:000007">
    <property type="entry name" value="Peptidase, M20/M25/M40 family"/>
    <property type="match status" value="1"/>
</dbReference>
<feature type="binding site" evidence="9">
    <location>
        <position position="107"/>
    </location>
    <ligand>
        <name>Zn(2+)</name>
        <dbReference type="ChEBI" id="CHEBI:29105"/>
        <label>1</label>
    </ligand>
</feature>
<organism evidence="11 12">
    <name type="scientific">Cytobacillus horneckiae</name>
    <dbReference type="NCBI Taxonomy" id="549687"/>
    <lineage>
        <taxon>Bacteria</taxon>
        <taxon>Bacillati</taxon>
        <taxon>Bacillota</taxon>
        <taxon>Bacilli</taxon>
        <taxon>Bacillales</taxon>
        <taxon>Bacillaceae</taxon>
        <taxon>Cytobacillus</taxon>
    </lineage>
</organism>
<comment type="cofactor">
    <cofactor evidence="9">
        <name>a divalent metal cation</name>
        <dbReference type="ChEBI" id="CHEBI:60240"/>
    </cofactor>
    <text evidence="9">Binds 2 divalent metal cations per subunit.</text>
</comment>
<gene>
    <name evidence="11" type="ORF">CWS20_25280</name>
</gene>
<feature type="binding site" evidence="9">
    <location>
        <position position="141"/>
    </location>
    <ligand>
        <name>Zn(2+)</name>
        <dbReference type="ChEBI" id="CHEBI:29105"/>
        <label>2</label>
    </ligand>
</feature>
<dbReference type="Proteomes" id="UP000233343">
    <property type="component" value="Unassembled WGS sequence"/>
</dbReference>
<dbReference type="Pfam" id="PF07687">
    <property type="entry name" value="M20_dimer"/>
    <property type="match status" value="1"/>
</dbReference>
<dbReference type="RefSeq" id="WP_066200982.1">
    <property type="nucleotide sequence ID" value="NZ_JARMMB010000007.1"/>
</dbReference>
<dbReference type="InterPro" id="IPR001261">
    <property type="entry name" value="ArgE/DapE_CS"/>
</dbReference>
<reference evidence="11 12" key="1">
    <citation type="journal article" date="2010" name="Int. J. Syst. Evol. Microbiol.">
        <title>Bacillus horneckiae sp. nov., isolated from a spacecraft-assembly clean room.</title>
        <authorList>
            <person name="Vaishampayan P."/>
            <person name="Probst A."/>
            <person name="Krishnamurthi S."/>
            <person name="Ghosh S."/>
            <person name="Osman S."/>
            <person name="McDowall A."/>
            <person name="Ruckmani A."/>
            <person name="Mayilraj S."/>
            <person name="Venkateswaran K."/>
        </authorList>
    </citation>
    <scope>NUCLEOTIDE SEQUENCE [LARGE SCALE GENOMIC DNA]</scope>
    <source>
        <strain evidence="12">1PO1SC</strain>
    </source>
</reference>
<dbReference type="InterPro" id="IPR008007">
    <property type="entry name" value="Peptidase_M42"/>
</dbReference>
<dbReference type="InterPro" id="IPR011650">
    <property type="entry name" value="Peptidase_M20_dimer"/>
</dbReference>
<dbReference type="Gene3D" id="3.30.70.360">
    <property type="match status" value="1"/>
</dbReference>
<dbReference type="Gene3D" id="3.40.630.10">
    <property type="entry name" value="Zn peptidases"/>
    <property type="match status" value="1"/>
</dbReference>
<evidence type="ECO:0000256" key="5">
    <source>
        <dbReference type="ARBA" id="ARBA00022833"/>
    </source>
</evidence>
<evidence type="ECO:0000256" key="7">
    <source>
        <dbReference type="PIRNR" id="PIRNR001123"/>
    </source>
</evidence>
<evidence type="ECO:0000256" key="4">
    <source>
        <dbReference type="ARBA" id="ARBA00022801"/>
    </source>
</evidence>
<dbReference type="SUPFAM" id="SSF55031">
    <property type="entry name" value="Bacterial exopeptidase dimerisation domain"/>
    <property type="match status" value="1"/>
</dbReference>
<protein>
    <recommendedName>
        <fullName evidence="10">Peptidase M20 dimerisation domain-containing protein</fullName>
    </recommendedName>
</protein>
<dbReference type="GO" id="GO:0006508">
    <property type="term" value="P:proteolysis"/>
    <property type="evidence" value="ECO:0007669"/>
    <property type="project" value="UniProtKB-KW"/>
</dbReference>
<evidence type="ECO:0000256" key="3">
    <source>
        <dbReference type="ARBA" id="ARBA00022723"/>
    </source>
</evidence>
<evidence type="ECO:0000256" key="2">
    <source>
        <dbReference type="ARBA" id="ARBA00022670"/>
    </source>
</evidence>
<sequence length="372" mass="39782">MINEERLLNEFLELVQIDSETKFETQIAKVLKKKFRDLGVEVYEDDTTAVTGHGAGNLICTLQATKEGVDPIYFTSHMDTVVPGNGVKPSIKDGYVVTDGTTILGADDKTGLAVMLEIVKVLKEQNIAHGTIQFVITVGEESGLLGAKALDPSLMKAKFGYALDSDGKVGNIIVAAPTQAKVRATIIGKTAHAGVAPEKGISAITMASKAISRMPLGRIDEETTANIGRFEGGKQTNIVCDHVDVLAEARSLITEKMEAQVAKMKDAFESAAEEMGGRAEVEIEVMYPGFKFGEGDHVVEIAKKAAAKIGRPSELLHSGGGSDANVIAGFDIPTVNLAVGYEEIHTTNERMPIEELNKLAEMVIAIIEEVAE</sequence>
<dbReference type="InterPro" id="IPR010162">
    <property type="entry name" value="PepT-like"/>
</dbReference>
<dbReference type="PIRSF" id="PIRSF001123">
    <property type="entry name" value="PepA_GA"/>
    <property type="match status" value="1"/>
</dbReference>
<name>A0A2N0Z9S5_9BACI</name>
<keyword evidence="6" id="KW-0482">Metalloprotease</keyword>
<dbReference type="Pfam" id="PF01546">
    <property type="entry name" value="Peptidase_M20"/>
    <property type="match status" value="1"/>
</dbReference>
<comment type="similarity">
    <text evidence="7">Belongs to the peptidase M42 family.</text>
</comment>
<feature type="binding site" evidence="9">
    <location>
        <position position="164"/>
    </location>
    <ligand>
        <name>Zn(2+)</name>
        <dbReference type="ChEBI" id="CHEBI:29105"/>
        <label>1</label>
    </ligand>
</feature>
<dbReference type="InterPro" id="IPR002933">
    <property type="entry name" value="Peptidase_M20"/>
</dbReference>
<comment type="cofactor">
    <cofactor evidence="1">
        <name>Zn(2+)</name>
        <dbReference type="ChEBI" id="CHEBI:29105"/>
    </cofactor>
</comment>
<keyword evidence="4" id="KW-0378">Hydrolase</keyword>
<dbReference type="GO" id="GO:0046872">
    <property type="term" value="F:metal ion binding"/>
    <property type="evidence" value="ECO:0007669"/>
    <property type="project" value="UniProtKB-UniRule"/>
</dbReference>
<dbReference type="GO" id="GO:0004177">
    <property type="term" value="F:aminopeptidase activity"/>
    <property type="evidence" value="ECO:0007669"/>
    <property type="project" value="UniProtKB-UniRule"/>
</dbReference>
<proteinExistence type="inferred from homology"/>
<comment type="caution">
    <text evidence="11">The sequence shown here is derived from an EMBL/GenBank/DDBJ whole genome shotgun (WGS) entry which is preliminary data.</text>
</comment>
<dbReference type="SUPFAM" id="SSF53187">
    <property type="entry name" value="Zn-dependent exopeptidases"/>
    <property type="match status" value="1"/>
</dbReference>
<keyword evidence="3 9" id="KW-0479">Metal-binding</keyword>
<feature type="active site" description="Proton acceptor" evidence="8">
    <location>
        <position position="140"/>
    </location>
</feature>
<evidence type="ECO:0000256" key="9">
    <source>
        <dbReference type="PIRSR" id="PIRSR001123-2"/>
    </source>
</evidence>
<accession>A0A2N0Z9S5</accession>
<keyword evidence="2" id="KW-0645">Protease</keyword>
<keyword evidence="5" id="KW-0862">Zinc</keyword>
<dbReference type="CDD" id="cd05683">
    <property type="entry name" value="M20_peptT_like"/>
    <property type="match status" value="1"/>
</dbReference>
<evidence type="ECO:0000259" key="10">
    <source>
        <dbReference type="Pfam" id="PF07687"/>
    </source>
</evidence>
<keyword evidence="12" id="KW-1185">Reference proteome</keyword>
<dbReference type="STRING" id="549687.GCA_001636335_01938"/>